<dbReference type="EMBL" id="AP021874">
    <property type="protein sequence ID" value="BBO68200.1"/>
    <property type="molecule type" value="Genomic_DNA"/>
</dbReference>
<dbReference type="GO" id="GO:0006412">
    <property type="term" value="P:translation"/>
    <property type="evidence" value="ECO:0007669"/>
    <property type="project" value="UniProtKB-UniRule"/>
</dbReference>
<dbReference type="GO" id="GO:0019843">
    <property type="term" value="F:rRNA binding"/>
    <property type="evidence" value="ECO:0007669"/>
    <property type="project" value="UniProtKB-UniRule"/>
</dbReference>
<proteinExistence type="inferred from homology"/>
<organism evidence="9 10">
    <name type="scientific">Desulfosarcina alkanivorans</name>
    <dbReference type="NCBI Taxonomy" id="571177"/>
    <lineage>
        <taxon>Bacteria</taxon>
        <taxon>Pseudomonadati</taxon>
        <taxon>Thermodesulfobacteriota</taxon>
        <taxon>Desulfobacteria</taxon>
        <taxon>Desulfobacterales</taxon>
        <taxon>Desulfosarcinaceae</taxon>
        <taxon>Desulfosarcina</taxon>
    </lineage>
</organism>
<dbReference type="RefSeq" id="WP_155316387.1">
    <property type="nucleotide sequence ID" value="NZ_AP021874.1"/>
</dbReference>
<evidence type="ECO:0000313" key="9">
    <source>
        <dbReference type="EMBL" id="BBO68200.1"/>
    </source>
</evidence>
<accession>A0A5K7YJ93</accession>
<evidence type="ECO:0000256" key="7">
    <source>
        <dbReference type="ARBA" id="ARBA00046740"/>
    </source>
</evidence>
<dbReference type="FunFam" id="3.30.1490.10:FF:000001">
    <property type="entry name" value="30S ribosomal protein S8"/>
    <property type="match status" value="1"/>
</dbReference>
<dbReference type="PANTHER" id="PTHR11758">
    <property type="entry name" value="40S RIBOSOMAL PROTEIN S15A"/>
    <property type="match status" value="1"/>
</dbReference>
<keyword evidence="5 8" id="KW-0687">Ribonucleoprotein</keyword>
<dbReference type="HAMAP" id="MF_01302_B">
    <property type="entry name" value="Ribosomal_uS8_B"/>
    <property type="match status" value="1"/>
</dbReference>
<dbReference type="Pfam" id="PF00410">
    <property type="entry name" value="Ribosomal_S8"/>
    <property type="match status" value="1"/>
</dbReference>
<name>A0A5K7YJ93_9BACT</name>
<keyword evidence="10" id="KW-1185">Reference proteome</keyword>
<dbReference type="Gene3D" id="3.30.1370.30">
    <property type="match status" value="1"/>
</dbReference>
<dbReference type="OrthoDB" id="9802617at2"/>
<dbReference type="InterPro" id="IPR035987">
    <property type="entry name" value="Ribosomal_uS8_sf"/>
</dbReference>
<evidence type="ECO:0000256" key="5">
    <source>
        <dbReference type="ARBA" id="ARBA00023274"/>
    </source>
</evidence>
<dbReference type="GO" id="GO:0003735">
    <property type="term" value="F:structural constituent of ribosome"/>
    <property type="evidence" value="ECO:0007669"/>
    <property type="project" value="InterPro"/>
</dbReference>
<evidence type="ECO:0000313" key="10">
    <source>
        <dbReference type="Proteomes" id="UP000427906"/>
    </source>
</evidence>
<dbReference type="SUPFAM" id="SSF56047">
    <property type="entry name" value="Ribosomal protein S8"/>
    <property type="match status" value="1"/>
</dbReference>
<dbReference type="GO" id="GO:1990904">
    <property type="term" value="C:ribonucleoprotein complex"/>
    <property type="evidence" value="ECO:0007669"/>
    <property type="project" value="UniProtKB-KW"/>
</dbReference>
<dbReference type="NCBIfam" id="NF001109">
    <property type="entry name" value="PRK00136.1"/>
    <property type="match status" value="1"/>
</dbReference>
<evidence type="ECO:0000256" key="1">
    <source>
        <dbReference type="ARBA" id="ARBA00006471"/>
    </source>
</evidence>
<comment type="subunit">
    <text evidence="7 8">Part of the 30S ribosomal subunit. Contacts proteins S5 and S12.</text>
</comment>
<keyword evidence="4 8" id="KW-0689">Ribosomal protein</keyword>
<dbReference type="FunFam" id="3.30.1370.30:FF:000002">
    <property type="entry name" value="30S ribosomal protein S8"/>
    <property type="match status" value="1"/>
</dbReference>
<sequence>MSDPIADMLTRIRNAGKAKHNSVDIPGSKIKTEIAKVLKESGYIRNYKFLKDGKQGILRVYLKYTDAQKHTIINVERISKPSRRTYLNAKSVNPVYNGLGIAIMSTSQGVMTDKAAREKNIGGEVLCTLW</sequence>
<comment type="similarity">
    <text evidence="1 8">Belongs to the universal ribosomal protein uS8 family.</text>
</comment>
<keyword evidence="2 8" id="KW-0699">rRNA-binding</keyword>
<keyword evidence="3 8" id="KW-0694">RNA-binding</keyword>
<dbReference type="GO" id="GO:0005840">
    <property type="term" value="C:ribosome"/>
    <property type="evidence" value="ECO:0007669"/>
    <property type="project" value="UniProtKB-KW"/>
</dbReference>
<dbReference type="KEGG" id="dalk:DSCA_21300"/>
<dbReference type="InterPro" id="IPR000630">
    <property type="entry name" value="Ribosomal_uS8"/>
</dbReference>
<dbReference type="AlphaFoldDB" id="A0A5K7YJ93"/>
<dbReference type="Gene3D" id="3.30.1490.10">
    <property type="match status" value="1"/>
</dbReference>
<gene>
    <name evidence="8 9" type="primary">rpsH</name>
    <name evidence="9" type="ORF">DSCA_21300</name>
</gene>
<evidence type="ECO:0000256" key="2">
    <source>
        <dbReference type="ARBA" id="ARBA00022730"/>
    </source>
</evidence>
<evidence type="ECO:0000256" key="6">
    <source>
        <dbReference type="ARBA" id="ARBA00035258"/>
    </source>
</evidence>
<evidence type="ECO:0000256" key="3">
    <source>
        <dbReference type="ARBA" id="ARBA00022884"/>
    </source>
</evidence>
<dbReference type="GO" id="GO:0005737">
    <property type="term" value="C:cytoplasm"/>
    <property type="evidence" value="ECO:0007669"/>
    <property type="project" value="UniProtKB-ARBA"/>
</dbReference>
<evidence type="ECO:0000256" key="4">
    <source>
        <dbReference type="ARBA" id="ARBA00022980"/>
    </source>
</evidence>
<comment type="function">
    <text evidence="8">One of the primary rRNA binding proteins, it binds directly to 16S rRNA central domain where it helps coordinate assembly of the platform of the 30S subunit.</text>
</comment>
<evidence type="ECO:0000256" key="8">
    <source>
        <dbReference type="HAMAP-Rule" id="MF_01302"/>
    </source>
</evidence>
<protein>
    <recommendedName>
        <fullName evidence="6 8">Small ribosomal subunit protein uS8</fullName>
    </recommendedName>
</protein>
<reference evidence="9 10" key="1">
    <citation type="submission" date="2019-11" db="EMBL/GenBank/DDBJ databases">
        <title>Comparative genomics of hydrocarbon-degrading Desulfosarcina strains.</title>
        <authorList>
            <person name="Watanabe M."/>
            <person name="Kojima H."/>
            <person name="Fukui M."/>
        </authorList>
    </citation>
    <scope>NUCLEOTIDE SEQUENCE [LARGE SCALE GENOMIC DNA]</scope>
    <source>
        <strain evidence="9 10">PL12</strain>
    </source>
</reference>
<dbReference type="Proteomes" id="UP000427906">
    <property type="component" value="Chromosome"/>
</dbReference>